<keyword evidence="1" id="KW-0472">Membrane</keyword>
<keyword evidence="1" id="KW-0812">Transmembrane</keyword>
<feature type="transmembrane region" description="Helical" evidence="1">
    <location>
        <begin position="45"/>
        <end position="69"/>
    </location>
</feature>
<comment type="caution">
    <text evidence="2">The sequence shown here is derived from an EMBL/GenBank/DDBJ whole genome shotgun (WGS) entry which is preliminary data.</text>
</comment>
<name>A0A151MFN2_ALLMI</name>
<dbReference type="AlphaFoldDB" id="A0A151MFN2"/>
<keyword evidence="3" id="KW-1185">Reference proteome</keyword>
<gene>
    <name evidence="2" type="ORF">Y1Q_0005720</name>
</gene>
<dbReference type="Proteomes" id="UP000050525">
    <property type="component" value="Unassembled WGS sequence"/>
</dbReference>
<organism evidence="2 3">
    <name type="scientific">Alligator mississippiensis</name>
    <name type="common">American alligator</name>
    <dbReference type="NCBI Taxonomy" id="8496"/>
    <lineage>
        <taxon>Eukaryota</taxon>
        <taxon>Metazoa</taxon>
        <taxon>Chordata</taxon>
        <taxon>Craniata</taxon>
        <taxon>Vertebrata</taxon>
        <taxon>Euteleostomi</taxon>
        <taxon>Archelosauria</taxon>
        <taxon>Archosauria</taxon>
        <taxon>Crocodylia</taxon>
        <taxon>Alligatoridae</taxon>
        <taxon>Alligatorinae</taxon>
        <taxon>Alligator</taxon>
    </lineage>
</organism>
<protein>
    <submittedName>
        <fullName evidence="2">Uncharacterized protein</fullName>
    </submittedName>
</protein>
<reference evidence="2 3" key="1">
    <citation type="journal article" date="2012" name="Genome Biol.">
        <title>Sequencing three crocodilian genomes to illuminate the evolution of archosaurs and amniotes.</title>
        <authorList>
            <person name="St John J.A."/>
            <person name="Braun E.L."/>
            <person name="Isberg S.R."/>
            <person name="Miles L.G."/>
            <person name="Chong A.Y."/>
            <person name="Gongora J."/>
            <person name="Dalzell P."/>
            <person name="Moran C."/>
            <person name="Bed'hom B."/>
            <person name="Abzhanov A."/>
            <person name="Burgess S.C."/>
            <person name="Cooksey A.M."/>
            <person name="Castoe T.A."/>
            <person name="Crawford N.G."/>
            <person name="Densmore L.D."/>
            <person name="Drew J.C."/>
            <person name="Edwards S.V."/>
            <person name="Faircloth B.C."/>
            <person name="Fujita M.K."/>
            <person name="Greenwold M.J."/>
            <person name="Hoffmann F.G."/>
            <person name="Howard J.M."/>
            <person name="Iguchi T."/>
            <person name="Janes D.E."/>
            <person name="Khan S.Y."/>
            <person name="Kohno S."/>
            <person name="de Koning A.J."/>
            <person name="Lance S.L."/>
            <person name="McCarthy F.M."/>
            <person name="McCormack J.E."/>
            <person name="Merchant M.E."/>
            <person name="Peterson D.G."/>
            <person name="Pollock D.D."/>
            <person name="Pourmand N."/>
            <person name="Raney B.J."/>
            <person name="Roessler K.A."/>
            <person name="Sanford J.R."/>
            <person name="Sawyer R.H."/>
            <person name="Schmidt C.J."/>
            <person name="Triplett E.W."/>
            <person name="Tuberville T.D."/>
            <person name="Venegas-Anaya M."/>
            <person name="Howard J.T."/>
            <person name="Jarvis E.D."/>
            <person name="Guillette L.J.Jr."/>
            <person name="Glenn T.C."/>
            <person name="Green R.E."/>
            <person name="Ray D.A."/>
        </authorList>
    </citation>
    <scope>NUCLEOTIDE SEQUENCE [LARGE SCALE GENOMIC DNA]</scope>
    <source>
        <strain evidence="2">KSC_2009_1</strain>
    </source>
</reference>
<accession>A0A151MFN2</accession>
<keyword evidence="1" id="KW-1133">Transmembrane helix</keyword>
<evidence type="ECO:0000256" key="1">
    <source>
        <dbReference type="SAM" id="Phobius"/>
    </source>
</evidence>
<evidence type="ECO:0000313" key="2">
    <source>
        <dbReference type="EMBL" id="KYO23325.1"/>
    </source>
</evidence>
<dbReference type="EMBL" id="AKHW03006215">
    <property type="protein sequence ID" value="KYO23325.1"/>
    <property type="molecule type" value="Genomic_DNA"/>
</dbReference>
<proteinExistence type="predicted"/>
<evidence type="ECO:0000313" key="3">
    <source>
        <dbReference type="Proteomes" id="UP000050525"/>
    </source>
</evidence>
<sequence length="161" mass="18490">MDWGVWEDSATHLCIIVCENFKENAFAVKLPETAFLRQNLLDWIFTFRLCCSVLQPIFSLFLVLCYNLYSQWERLGQEMAGKQEIRNQKFEPCPLCLRRCLDTSNTVPVSGKIHQSCMKKSVGLAADYPAWNRLHDGKKHQTDMAGNKTFLIHGTATEVMV</sequence>